<reference evidence="2" key="1">
    <citation type="journal article" date="2015" name="Gene">
        <title>Two nearly complete mitogenomes of wheat stem borers, Cephus pygmeus (L.) and Cephus sareptanus Dovnar-Zapolskij (Hymenoptera: Cephidae): An unusual elongation of rrnS gene.</title>
        <authorList>
            <person name="Korkmaz E.M."/>
            <person name="Dogan O."/>
            <person name="Budak M."/>
            <person name="Basibuyuk H.H."/>
        </authorList>
    </citation>
    <scope>NUCLEOTIDE SEQUENCE</scope>
</reference>
<sequence>MPQMSPMNWMMLMFMFTMILIMCISLMYFIYLPNNKLLTNIKNQTKLPKFLTWKW</sequence>
<organism evidence="2">
    <name type="scientific">Cephus pygmeus</name>
    <dbReference type="NCBI Taxonomy" id="222802"/>
    <lineage>
        <taxon>Eukaryota</taxon>
        <taxon>Metazoa</taxon>
        <taxon>Ecdysozoa</taxon>
        <taxon>Arthropoda</taxon>
        <taxon>Hexapoda</taxon>
        <taxon>Insecta</taxon>
        <taxon>Pterygota</taxon>
        <taxon>Neoptera</taxon>
        <taxon>Endopterygota</taxon>
        <taxon>Hymenoptera</taxon>
        <taxon>Cephoidea</taxon>
        <taxon>Cephidae</taxon>
        <taxon>Cephus</taxon>
    </lineage>
</organism>
<evidence type="ECO:0000256" key="1">
    <source>
        <dbReference type="SAM" id="Phobius"/>
    </source>
</evidence>
<dbReference type="EMBL" id="KM377623">
    <property type="protein sequence ID" value="AJE61789.1"/>
    <property type="molecule type" value="Genomic_DNA"/>
</dbReference>
<accession>A0A0B5EE59</accession>
<keyword evidence="2" id="KW-0496">Mitochondrion</keyword>
<dbReference type="AlphaFoldDB" id="A0A0B5EE59"/>
<keyword evidence="1" id="KW-0472">Membrane</keyword>
<protein>
    <submittedName>
        <fullName evidence="2">ATP8 protein</fullName>
    </submittedName>
</protein>
<evidence type="ECO:0000313" key="2">
    <source>
        <dbReference type="EMBL" id="AJE61789.1"/>
    </source>
</evidence>
<geneLocation type="mitochondrion" evidence="2"/>
<name>A0A0B5EE59_9HYME</name>
<gene>
    <name evidence="2" type="primary">ATP8</name>
</gene>
<feature type="transmembrane region" description="Helical" evidence="1">
    <location>
        <begin position="12"/>
        <end position="31"/>
    </location>
</feature>
<keyword evidence="1" id="KW-0812">Transmembrane</keyword>
<keyword evidence="1" id="KW-1133">Transmembrane helix</keyword>
<proteinExistence type="predicted"/>